<feature type="signal peptide" evidence="1">
    <location>
        <begin position="1"/>
        <end position="22"/>
    </location>
</feature>
<comment type="caution">
    <text evidence="2">The sequence shown here is derived from an EMBL/GenBank/DDBJ whole genome shotgun (WGS) entry which is preliminary data.</text>
</comment>
<feature type="chain" id="PRO_5019411311" description="Secreted protein" evidence="1">
    <location>
        <begin position="23"/>
        <end position="100"/>
    </location>
</feature>
<evidence type="ECO:0000313" key="2">
    <source>
        <dbReference type="EMBL" id="RRT58603.1"/>
    </source>
</evidence>
<dbReference type="AlphaFoldDB" id="A0A426Z3T5"/>
<dbReference type="EMBL" id="AMZH03008596">
    <property type="protein sequence ID" value="RRT58603.1"/>
    <property type="molecule type" value="Genomic_DNA"/>
</dbReference>
<dbReference type="Proteomes" id="UP000287651">
    <property type="component" value="Unassembled WGS sequence"/>
</dbReference>
<sequence length="100" mass="10827">MYDSLTLLALSVEELLSALVSCLWTERVAECDCESVSSRDSILSNGVADAIAFPFSFAFARLADDCDSWVFDVVWLLLSCSDRGGFPSAGDVLSLLLLPQ</sequence>
<evidence type="ECO:0008006" key="4">
    <source>
        <dbReference type="Google" id="ProtNLM"/>
    </source>
</evidence>
<accession>A0A426Z3T5</accession>
<gene>
    <name evidence="2" type="ORF">B296_00038937</name>
</gene>
<evidence type="ECO:0000256" key="1">
    <source>
        <dbReference type="SAM" id="SignalP"/>
    </source>
</evidence>
<evidence type="ECO:0000313" key="3">
    <source>
        <dbReference type="Proteomes" id="UP000287651"/>
    </source>
</evidence>
<organism evidence="2 3">
    <name type="scientific">Ensete ventricosum</name>
    <name type="common">Abyssinian banana</name>
    <name type="synonym">Musa ensete</name>
    <dbReference type="NCBI Taxonomy" id="4639"/>
    <lineage>
        <taxon>Eukaryota</taxon>
        <taxon>Viridiplantae</taxon>
        <taxon>Streptophyta</taxon>
        <taxon>Embryophyta</taxon>
        <taxon>Tracheophyta</taxon>
        <taxon>Spermatophyta</taxon>
        <taxon>Magnoliopsida</taxon>
        <taxon>Liliopsida</taxon>
        <taxon>Zingiberales</taxon>
        <taxon>Musaceae</taxon>
        <taxon>Ensete</taxon>
    </lineage>
</organism>
<proteinExistence type="predicted"/>
<protein>
    <recommendedName>
        <fullName evidence="4">Secreted protein</fullName>
    </recommendedName>
</protein>
<name>A0A426Z3T5_ENSVE</name>
<reference evidence="2 3" key="1">
    <citation type="journal article" date="2014" name="Agronomy (Basel)">
        <title>A Draft Genome Sequence for Ensete ventricosum, the Drought-Tolerant Tree Against Hunger.</title>
        <authorList>
            <person name="Harrison J."/>
            <person name="Moore K.A."/>
            <person name="Paszkiewicz K."/>
            <person name="Jones T."/>
            <person name="Grant M."/>
            <person name="Ambacheew D."/>
            <person name="Muzemil S."/>
            <person name="Studholme D.J."/>
        </authorList>
    </citation>
    <scope>NUCLEOTIDE SEQUENCE [LARGE SCALE GENOMIC DNA]</scope>
</reference>
<keyword evidence="1" id="KW-0732">Signal</keyword>